<accession>A0AAJ7SQQ7</accession>
<dbReference type="InterPro" id="IPR046347">
    <property type="entry name" value="bZIP_sf"/>
</dbReference>
<dbReference type="GO" id="GO:0000977">
    <property type="term" value="F:RNA polymerase II transcription regulatory region sequence-specific DNA binding"/>
    <property type="evidence" value="ECO:0007669"/>
    <property type="project" value="TreeGrafter"/>
</dbReference>
<evidence type="ECO:0000313" key="10">
    <source>
        <dbReference type="RefSeq" id="XP_032803070.1"/>
    </source>
</evidence>
<dbReference type="InterPro" id="IPR004827">
    <property type="entry name" value="bZIP"/>
</dbReference>
<dbReference type="GO" id="GO:0005634">
    <property type="term" value="C:nucleus"/>
    <property type="evidence" value="ECO:0007669"/>
    <property type="project" value="TreeGrafter"/>
</dbReference>
<evidence type="ECO:0000256" key="4">
    <source>
        <dbReference type="ARBA" id="ARBA00023163"/>
    </source>
</evidence>
<keyword evidence="1" id="KW-0832">Ubl conjugation</keyword>
<dbReference type="GO" id="GO:0000981">
    <property type="term" value="F:DNA-binding transcription factor activity, RNA polymerase II-specific"/>
    <property type="evidence" value="ECO:0007669"/>
    <property type="project" value="TreeGrafter"/>
</dbReference>
<dbReference type="InterPro" id="IPR052470">
    <property type="entry name" value="ER_Stress-Reg_TF"/>
</dbReference>
<evidence type="ECO:0000256" key="3">
    <source>
        <dbReference type="ARBA" id="ARBA00023125"/>
    </source>
</evidence>
<keyword evidence="9" id="KW-1185">Reference proteome</keyword>
<protein>
    <recommendedName>
        <fullName evidence="6">X-box-binding protein 1</fullName>
    </recommendedName>
</protein>
<dbReference type="Gene3D" id="1.20.5.170">
    <property type="match status" value="1"/>
</dbReference>
<evidence type="ECO:0000256" key="5">
    <source>
        <dbReference type="ARBA" id="ARBA00023242"/>
    </source>
</evidence>
<evidence type="ECO:0000256" key="1">
    <source>
        <dbReference type="ARBA" id="ARBA00022843"/>
    </source>
</evidence>
<proteinExistence type="predicted"/>
<organism evidence="9 10">
    <name type="scientific">Petromyzon marinus</name>
    <name type="common">Sea lamprey</name>
    <dbReference type="NCBI Taxonomy" id="7757"/>
    <lineage>
        <taxon>Eukaryota</taxon>
        <taxon>Metazoa</taxon>
        <taxon>Chordata</taxon>
        <taxon>Craniata</taxon>
        <taxon>Vertebrata</taxon>
        <taxon>Cyclostomata</taxon>
        <taxon>Hyperoartia</taxon>
        <taxon>Petromyzontiformes</taxon>
        <taxon>Petromyzontidae</taxon>
        <taxon>Petromyzon</taxon>
    </lineage>
</organism>
<keyword evidence="3" id="KW-0238">DNA-binding</keyword>
<reference evidence="10" key="1">
    <citation type="submission" date="2025-08" db="UniProtKB">
        <authorList>
            <consortium name="RefSeq"/>
        </authorList>
    </citation>
    <scope>IDENTIFICATION</scope>
    <source>
        <tissue evidence="10">Sperm</tissue>
    </source>
</reference>
<dbReference type="Proteomes" id="UP001318040">
    <property type="component" value="Chromosome 5"/>
</dbReference>
<dbReference type="Pfam" id="PF07716">
    <property type="entry name" value="bZIP_2"/>
    <property type="match status" value="1"/>
</dbReference>
<feature type="domain" description="BZIP" evidence="8">
    <location>
        <begin position="133"/>
        <end position="196"/>
    </location>
</feature>
<dbReference type="SUPFAM" id="SSF57959">
    <property type="entry name" value="Leucine zipper domain"/>
    <property type="match status" value="1"/>
</dbReference>
<keyword evidence="5" id="KW-0539">Nucleus</keyword>
<feature type="compositionally biased region" description="Pro residues" evidence="7">
    <location>
        <begin position="86"/>
        <end position="100"/>
    </location>
</feature>
<dbReference type="RefSeq" id="XP_032803070.1">
    <property type="nucleotide sequence ID" value="XM_032947179.1"/>
</dbReference>
<keyword evidence="2" id="KW-0805">Transcription regulation</keyword>
<dbReference type="AlphaFoldDB" id="A0AAJ7SQQ7"/>
<evidence type="ECO:0000259" key="8">
    <source>
        <dbReference type="PROSITE" id="PS50217"/>
    </source>
</evidence>
<dbReference type="KEGG" id="pmrn:116939140"/>
<evidence type="ECO:0000256" key="7">
    <source>
        <dbReference type="SAM" id="MobiDB-lite"/>
    </source>
</evidence>
<sequence>MASIPPGHAGAQGSRCGDPGSASQGRLHPRLGLAEVVTASATLPQSRLPPEGTPWRVPPSPVATPSQVPASRVPPCQSLPCHTTTPPFPQPPAPPAPPSRPTKCPRTGEAVAGGGPGTSPPRKRQRLVHLSTEEKASRRKLKNRVAAQSARDRKMALMCDLEKKAEELRAKNRLLVEKNRALKAQSLNLAQQNLELRRRLSKDVFEEQEQAAQDKCLDDHSVVAGSSESAVLRGAVPQQWVLTRPPSQLVVLTFAVLLTALRTPSVMICLVSWMSWIWICLEMLISLWAKTLKITQEVHLVKQKKKIPYLPPHLQIWGAHQLSWTPIMI</sequence>
<keyword evidence="4" id="KW-0804">Transcription</keyword>
<gene>
    <name evidence="10" type="primary">LOC116939140</name>
</gene>
<dbReference type="SMART" id="SM00338">
    <property type="entry name" value="BRLZ"/>
    <property type="match status" value="1"/>
</dbReference>
<evidence type="ECO:0000256" key="6">
    <source>
        <dbReference type="ARBA" id="ARBA00040165"/>
    </source>
</evidence>
<evidence type="ECO:0000256" key="2">
    <source>
        <dbReference type="ARBA" id="ARBA00023015"/>
    </source>
</evidence>
<dbReference type="CTD" id="7494"/>
<dbReference type="CDD" id="cd14691">
    <property type="entry name" value="bZIP_XBP1"/>
    <property type="match status" value="1"/>
</dbReference>
<dbReference type="PANTHER" id="PTHR46542:SF1">
    <property type="entry name" value="X-BOX BINDING PROTEIN 1"/>
    <property type="match status" value="1"/>
</dbReference>
<dbReference type="PROSITE" id="PS50217">
    <property type="entry name" value="BZIP"/>
    <property type="match status" value="1"/>
</dbReference>
<dbReference type="PANTHER" id="PTHR46542">
    <property type="entry name" value="X-BOX BINDING PROTEIN 1"/>
    <property type="match status" value="1"/>
</dbReference>
<feature type="region of interest" description="Disordered" evidence="7">
    <location>
        <begin position="1"/>
        <end position="137"/>
    </location>
</feature>
<evidence type="ECO:0000313" key="9">
    <source>
        <dbReference type="Proteomes" id="UP001318040"/>
    </source>
</evidence>
<name>A0AAJ7SQQ7_PETMA</name>